<dbReference type="PRINTS" id="PR00598">
    <property type="entry name" value="HTHMARR"/>
</dbReference>
<evidence type="ECO:0000256" key="2">
    <source>
        <dbReference type="ARBA" id="ARBA00023125"/>
    </source>
</evidence>
<comment type="caution">
    <text evidence="6">The sequence shown here is derived from an EMBL/GenBank/DDBJ whole genome shotgun (WGS) entry which is preliminary data.</text>
</comment>
<dbReference type="InterPro" id="IPR000835">
    <property type="entry name" value="HTH_MarR-typ"/>
</dbReference>
<keyword evidence="7" id="KW-1185">Reference proteome</keyword>
<feature type="domain" description="HTH marR-type" evidence="5">
    <location>
        <begin position="1"/>
        <end position="78"/>
    </location>
</feature>
<dbReference type="PANTHER" id="PTHR42756:SF1">
    <property type="entry name" value="TRANSCRIPTIONAL REPRESSOR OF EMRAB OPERON"/>
    <property type="match status" value="1"/>
</dbReference>
<dbReference type="PROSITE" id="PS50995">
    <property type="entry name" value="HTH_MARR_2"/>
    <property type="match status" value="1"/>
</dbReference>
<dbReference type="InterPro" id="IPR036390">
    <property type="entry name" value="WH_DNA-bd_sf"/>
</dbReference>
<accession>A0ABT0ZSG7</accession>
<evidence type="ECO:0000313" key="7">
    <source>
        <dbReference type="Proteomes" id="UP001165283"/>
    </source>
</evidence>
<keyword evidence="3" id="KW-0804">Transcription</keyword>
<protein>
    <submittedName>
        <fullName evidence="6">Winged helix DNA-binding protein</fullName>
    </submittedName>
</protein>
<evidence type="ECO:0000259" key="5">
    <source>
        <dbReference type="PROSITE" id="PS50995"/>
    </source>
</evidence>
<evidence type="ECO:0000256" key="1">
    <source>
        <dbReference type="ARBA" id="ARBA00023015"/>
    </source>
</evidence>
<dbReference type="EMBL" id="JAGSOV010000005">
    <property type="protein sequence ID" value="MCO1653664.1"/>
    <property type="molecule type" value="Genomic_DNA"/>
</dbReference>
<organism evidence="6 7">
    <name type="scientific">Pseudonocardia humida</name>
    <dbReference type="NCBI Taxonomy" id="2800819"/>
    <lineage>
        <taxon>Bacteria</taxon>
        <taxon>Bacillati</taxon>
        <taxon>Actinomycetota</taxon>
        <taxon>Actinomycetes</taxon>
        <taxon>Pseudonocardiales</taxon>
        <taxon>Pseudonocardiaceae</taxon>
        <taxon>Pseudonocardia</taxon>
    </lineage>
</organism>
<dbReference type="PROSITE" id="PS01117">
    <property type="entry name" value="HTH_MARR_1"/>
    <property type="match status" value="1"/>
</dbReference>
<dbReference type="InterPro" id="IPR036388">
    <property type="entry name" value="WH-like_DNA-bd_sf"/>
</dbReference>
<evidence type="ECO:0000313" key="6">
    <source>
        <dbReference type="EMBL" id="MCO1653664.1"/>
    </source>
</evidence>
<feature type="region of interest" description="Disordered" evidence="4">
    <location>
        <begin position="1"/>
        <end position="23"/>
    </location>
</feature>
<sequence length="83" mass="9396">MRKQSMAEAVDQLERSGYVQRRPDPHDRRARLVLLTERGEAVRAVAIAAGRRVEERWTGLTSAAEIDALRATLQRLLSRLRGS</sequence>
<name>A0ABT0ZSG7_9PSEU</name>
<dbReference type="SUPFAM" id="SSF46785">
    <property type="entry name" value="Winged helix' DNA-binding domain"/>
    <property type="match status" value="1"/>
</dbReference>
<dbReference type="GO" id="GO:0003677">
    <property type="term" value="F:DNA binding"/>
    <property type="evidence" value="ECO:0007669"/>
    <property type="project" value="UniProtKB-KW"/>
</dbReference>
<dbReference type="PANTHER" id="PTHR42756">
    <property type="entry name" value="TRANSCRIPTIONAL REGULATOR, MARR"/>
    <property type="match status" value="1"/>
</dbReference>
<gene>
    <name evidence="6" type="ORF">KDL28_01205</name>
</gene>
<evidence type="ECO:0000256" key="4">
    <source>
        <dbReference type="SAM" id="MobiDB-lite"/>
    </source>
</evidence>
<keyword evidence="2 6" id="KW-0238">DNA-binding</keyword>
<evidence type="ECO:0000256" key="3">
    <source>
        <dbReference type="ARBA" id="ARBA00023163"/>
    </source>
</evidence>
<proteinExistence type="predicted"/>
<dbReference type="Proteomes" id="UP001165283">
    <property type="component" value="Unassembled WGS sequence"/>
</dbReference>
<dbReference type="Pfam" id="PF12802">
    <property type="entry name" value="MarR_2"/>
    <property type="match status" value="1"/>
</dbReference>
<reference evidence="6" key="1">
    <citation type="submission" date="2021-04" db="EMBL/GenBank/DDBJ databases">
        <title>Pseudonocardia sp. nov., isolated from sandy soil of mangrove forest.</title>
        <authorList>
            <person name="Zan Z."/>
            <person name="Huang R."/>
            <person name="Liu W."/>
        </authorList>
    </citation>
    <scope>NUCLEOTIDE SEQUENCE</scope>
    <source>
        <strain evidence="6">S2-4</strain>
    </source>
</reference>
<dbReference type="Gene3D" id="1.10.10.10">
    <property type="entry name" value="Winged helix-like DNA-binding domain superfamily/Winged helix DNA-binding domain"/>
    <property type="match status" value="1"/>
</dbReference>
<keyword evidence="1" id="KW-0805">Transcription regulation</keyword>
<dbReference type="InterPro" id="IPR023187">
    <property type="entry name" value="Tscrpt_reg_MarR-type_CS"/>
</dbReference>